<dbReference type="Proteomes" id="UP000694866">
    <property type="component" value="Unplaced"/>
</dbReference>
<dbReference type="InterPro" id="IPR001005">
    <property type="entry name" value="SANT/Myb"/>
</dbReference>
<dbReference type="PROSITE" id="PS51294">
    <property type="entry name" value="HTH_MYB"/>
    <property type="match status" value="1"/>
</dbReference>
<feature type="domain" description="HTH myb-type" evidence="4">
    <location>
        <begin position="17"/>
        <end position="71"/>
    </location>
</feature>
<dbReference type="SUPFAM" id="SSF46689">
    <property type="entry name" value="Homeodomain-like"/>
    <property type="match status" value="1"/>
</dbReference>
<reference evidence="6" key="1">
    <citation type="submission" date="2025-08" db="UniProtKB">
        <authorList>
            <consortium name="RefSeq"/>
        </authorList>
    </citation>
    <scope>IDENTIFICATION</scope>
    <source>
        <strain evidence="6">USDA-PBARC FA_bdor</strain>
        <tissue evidence="6">Whole organism</tissue>
    </source>
</reference>
<accession>A0A9R1SYL9</accession>
<evidence type="ECO:0000256" key="2">
    <source>
        <dbReference type="SAM" id="MobiDB-lite"/>
    </source>
</evidence>
<dbReference type="AlphaFoldDB" id="A0A9R1SYL9"/>
<proteinExistence type="predicted"/>
<evidence type="ECO:0000313" key="5">
    <source>
        <dbReference type="Proteomes" id="UP000694866"/>
    </source>
</evidence>
<comment type="subcellular location">
    <subcellularLocation>
        <location evidence="1">Nucleus</location>
    </subcellularLocation>
</comment>
<gene>
    <name evidence="6" type="primary">LOC105264389</name>
</gene>
<name>A0A9R1SYL9_9HYME</name>
<sequence>MNLRERFTKKHTEFPNDVEKKKSRWTDEDKEKLLKALQKYGYKDIDKICGELPNKTKGSVRTLINRLNKEAQESTRLNESHADYWLRSGKIEDSDLPISQALKFIAMFEKHPPPQECAGCDFRYKNLFITLSNFLHYYKSLSRDSRHNCFFFEFLEWLQWFKISNHIYYYHLSKATSGHPPVGISRMTHETIAYVMAQTTHEVWPYCRSEITEYIESIEQERTRKTYSRRAKVVVPKEERDSDD</sequence>
<dbReference type="CDD" id="cd00167">
    <property type="entry name" value="SANT"/>
    <property type="match status" value="1"/>
</dbReference>
<dbReference type="InterPro" id="IPR017930">
    <property type="entry name" value="Myb_dom"/>
</dbReference>
<dbReference type="SMART" id="SM00717">
    <property type="entry name" value="SANT"/>
    <property type="match status" value="1"/>
</dbReference>
<dbReference type="RefSeq" id="XP_011299527.1">
    <property type="nucleotide sequence ID" value="XM_011301225.1"/>
</dbReference>
<organism evidence="5 6">
    <name type="scientific">Fopius arisanus</name>
    <dbReference type="NCBI Taxonomy" id="64838"/>
    <lineage>
        <taxon>Eukaryota</taxon>
        <taxon>Metazoa</taxon>
        <taxon>Ecdysozoa</taxon>
        <taxon>Arthropoda</taxon>
        <taxon>Hexapoda</taxon>
        <taxon>Insecta</taxon>
        <taxon>Pterygota</taxon>
        <taxon>Neoptera</taxon>
        <taxon>Endopterygota</taxon>
        <taxon>Hymenoptera</taxon>
        <taxon>Apocrita</taxon>
        <taxon>Ichneumonoidea</taxon>
        <taxon>Braconidae</taxon>
        <taxon>Opiinae</taxon>
        <taxon>Fopius</taxon>
    </lineage>
</organism>
<evidence type="ECO:0000259" key="4">
    <source>
        <dbReference type="PROSITE" id="PS51294"/>
    </source>
</evidence>
<keyword evidence="5" id="KW-1185">Reference proteome</keyword>
<evidence type="ECO:0000259" key="3">
    <source>
        <dbReference type="PROSITE" id="PS51293"/>
    </source>
</evidence>
<feature type="region of interest" description="Disordered" evidence="2">
    <location>
        <begin position="1"/>
        <end position="22"/>
    </location>
</feature>
<dbReference type="InterPro" id="IPR017884">
    <property type="entry name" value="SANT_dom"/>
</dbReference>
<protein>
    <recommendedName>
        <fullName evidence="7">Myb-like domain-containing protein</fullName>
    </recommendedName>
</protein>
<evidence type="ECO:0000256" key="1">
    <source>
        <dbReference type="ARBA" id="ARBA00004123"/>
    </source>
</evidence>
<dbReference type="InterPro" id="IPR009057">
    <property type="entry name" value="Homeodomain-like_sf"/>
</dbReference>
<dbReference type="Gene3D" id="1.10.10.60">
    <property type="entry name" value="Homeodomain-like"/>
    <property type="match status" value="1"/>
</dbReference>
<dbReference type="GO" id="GO:0005634">
    <property type="term" value="C:nucleus"/>
    <property type="evidence" value="ECO:0007669"/>
    <property type="project" value="UniProtKB-SubCell"/>
</dbReference>
<dbReference type="PROSITE" id="PS51293">
    <property type="entry name" value="SANT"/>
    <property type="match status" value="1"/>
</dbReference>
<dbReference type="Pfam" id="PF00249">
    <property type="entry name" value="Myb_DNA-binding"/>
    <property type="match status" value="1"/>
</dbReference>
<dbReference type="GeneID" id="105264389"/>
<evidence type="ECO:0008006" key="7">
    <source>
        <dbReference type="Google" id="ProtNLM"/>
    </source>
</evidence>
<dbReference type="OrthoDB" id="8186615at2759"/>
<dbReference type="KEGG" id="fas:105264389"/>
<feature type="domain" description="SANT" evidence="3">
    <location>
        <begin position="20"/>
        <end position="60"/>
    </location>
</feature>
<evidence type="ECO:0000313" key="6">
    <source>
        <dbReference type="RefSeq" id="XP_011299527.1"/>
    </source>
</evidence>